<dbReference type="EC" id="2.5.1.18" evidence="1"/>
<keyword evidence="6" id="KW-1185">Reference proteome</keyword>
<dbReference type="STRING" id="419597.SAMN04487957_11614"/>
<dbReference type="SFLD" id="SFLDG00358">
    <property type="entry name" value="Main_(cytGST)"/>
    <property type="match status" value="1"/>
</dbReference>
<dbReference type="InterPro" id="IPR040079">
    <property type="entry name" value="Glutathione_S-Trfase"/>
</dbReference>
<name>A0A1H0NKU2_9GAMM</name>
<dbReference type="PANTHER" id="PTHR44051">
    <property type="entry name" value="GLUTATHIONE S-TRANSFERASE-RELATED"/>
    <property type="match status" value="1"/>
</dbReference>
<dbReference type="EMBL" id="FNIV01000016">
    <property type="protein sequence ID" value="SDO93377.1"/>
    <property type="molecule type" value="Genomic_DNA"/>
</dbReference>
<dbReference type="Gene3D" id="1.20.1050.10">
    <property type="match status" value="1"/>
</dbReference>
<organism evidence="5 6">
    <name type="scientific">Halomonas shengliensis</name>
    <dbReference type="NCBI Taxonomy" id="419597"/>
    <lineage>
        <taxon>Bacteria</taxon>
        <taxon>Pseudomonadati</taxon>
        <taxon>Pseudomonadota</taxon>
        <taxon>Gammaproteobacteria</taxon>
        <taxon>Oceanospirillales</taxon>
        <taxon>Halomonadaceae</taxon>
        <taxon>Halomonas</taxon>
    </lineage>
</organism>
<evidence type="ECO:0000313" key="5">
    <source>
        <dbReference type="EMBL" id="SDO93377.1"/>
    </source>
</evidence>
<comment type="catalytic activity">
    <reaction evidence="3">
        <text>RX + glutathione = an S-substituted glutathione + a halide anion + H(+)</text>
        <dbReference type="Rhea" id="RHEA:16437"/>
        <dbReference type="ChEBI" id="CHEBI:15378"/>
        <dbReference type="ChEBI" id="CHEBI:16042"/>
        <dbReference type="ChEBI" id="CHEBI:17792"/>
        <dbReference type="ChEBI" id="CHEBI:57925"/>
        <dbReference type="ChEBI" id="CHEBI:90779"/>
        <dbReference type="EC" id="2.5.1.18"/>
    </reaction>
</comment>
<evidence type="ECO:0000259" key="4">
    <source>
        <dbReference type="PROSITE" id="PS50404"/>
    </source>
</evidence>
<sequence>MIEVHHLENSRSQRVVWLLEELGSEFEVVTYRRDPATMLAPVALRELHPLGKSPVIRDRARGDRARGDRVIAESGAILDYLIEHHDPERRLAPEAGSDDHERYRFWMHHAEGSAMPPLVMRLVFSRLGQPPVPALARPLGRLFARGVEQQYLGPEIRRLVEFWEGELEAKGPWFAGERFSAADIQMSFPLLALASRGGLEDTPRLQAFLAACREREAYRRTVARIGEFGLDAGE</sequence>
<dbReference type="RefSeq" id="WP_089681145.1">
    <property type="nucleotide sequence ID" value="NZ_FNIV01000016.1"/>
</dbReference>
<protein>
    <recommendedName>
        <fullName evidence="1">glutathione transferase</fullName>
        <ecNumber evidence="1">2.5.1.18</ecNumber>
    </recommendedName>
</protein>
<gene>
    <name evidence="5" type="ORF">SAMN04487957_11614</name>
</gene>
<dbReference type="SFLD" id="SFLDS00019">
    <property type="entry name" value="Glutathione_Transferase_(cytos"/>
    <property type="match status" value="1"/>
</dbReference>
<dbReference type="Pfam" id="PF13409">
    <property type="entry name" value="GST_N_2"/>
    <property type="match status" value="1"/>
</dbReference>
<proteinExistence type="predicted"/>
<dbReference type="FunFam" id="3.40.30.10:FF:000156">
    <property type="entry name" value="Glutathione S-transferase 1"/>
    <property type="match status" value="1"/>
</dbReference>
<feature type="domain" description="GST N-terminal" evidence="4">
    <location>
        <begin position="1"/>
        <end position="89"/>
    </location>
</feature>
<dbReference type="GO" id="GO:0004601">
    <property type="term" value="F:peroxidase activity"/>
    <property type="evidence" value="ECO:0007669"/>
    <property type="project" value="UniProtKB-ARBA"/>
</dbReference>
<dbReference type="AlphaFoldDB" id="A0A1H0NKU2"/>
<reference evidence="6" key="1">
    <citation type="submission" date="2016-10" db="EMBL/GenBank/DDBJ databases">
        <authorList>
            <person name="Varghese N."/>
            <person name="Submissions S."/>
        </authorList>
    </citation>
    <scope>NUCLEOTIDE SEQUENCE [LARGE SCALE GENOMIC DNA]</scope>
    <source>
        <strain evidence="6">CGMCC 1.6444</strain>
    </source>
</reference>
<dbReference type="SUPFAM" id="SSF52833">
    <property type="entry name" value="Thioredoxin-like"/>
    <property type="match status" value="1"/>
</dbReference>
<evidence type="ECO:0000256" key="2">
    <source>
        <dbReference type="ARBA" id="ARBA00022679"/>
    </source>
</evidence>
<evidence type="ECO:0000313" key="6">
    <source>
        <dbReference type="Proteomes" id="UP000199075"/>
    </source>
</evidence>
<keyword evidence="2 5" id="KW-0808">Transferase</keyword>
<dbReference type="OrthoDB" id="9810080at2"/>
<dbReference type="InterPro" id="IPR036282">
    <property type="entry name" value="Glutathione-S-Trfase_C_sf"/>
</dbReference>
<dbReference type="SUPFAM" id="SSF47616">
    <property type="entry name" value="GST C-terminal domain-like"/>
    <property type="match status" value="1"/>
</dbReference>
<dbReference type="CDD" id="cd03046">
    <property type="entry name" value="GST_N_GTT1_like"/>
    <property type="match status" value="1"/>
</dbReference>
<dbReference type="InterPro" id="IPR004046">
    <property type="entry name" value="GST_C"/>
</dbReference>
<dbReference type="SFLD" id="SFLDG01150">
    <property type="entry name" value="Main.1:_Beta-like"/>
    <property type="match status" value="1"/>
</dbReference>
<accession>A0A1H0NKU2</accession>
<dbReference type="GO" id="GO:0005737">
    <property type="term" value="C:cytoplasm"/>
    <property type="evidence" value="ECO:0007669"/>
    <property type="project" value="UniProtKB-ARBA"/>
</dbReference>
<dbReference type="PANTHER" id="PTHR44051:SF9">
    <property type="entry name" value="GLUTATHIONE S-TRANSFERASE 1"/>
    <property type="match status" value="1"/>
</dbReference>
<dbReference type="InterPro" id="IPR004045">
    <property type="entry name" value="Glutathione_S-Trfase_N"/>
</dbReference>
<dbReference type="GO" id="GO:0004364">
    <property type="term" value="F:glutathione transferase activity"/>
    <property type="evidence" value="ECO:0007669"/>
    <property type="project" value="UniProtKB-EC"/>
</dbReference>
<dbReference type="CDD" id="cd03189">
    <property type="entry name" value="GST_C_GTT1_like"/>
    <property type="match status" value="1"/>
</dbReference>
<dbReference type="Pfam" id="PF00043">
    <property type="entry name" value="GST_C"/>
    <property type="match status" value="1"/>
</dbReference>
<evidence type="ECO:0000256" key="3">
    <source>
        <dbReference type="ARBA" id="ARBA00047960"/>
    </source>
</evidence>
<dbReference type="Proteomes" id="UP000199075">
    <property type="component" value="Unassembled WGS sequence"/>
</dbReference>
<dbReference type="Gene3D" id="3.40.30.10">
    <property type="entry name" value="Glutaredoxin"/>
    <property type="match status" value="1"/>
</dbReference>
<dbReference type="PROSITE" id="PS50404">
    <property type="entry name" value="GST_NTER"/>
    <property type="match status" value="1"/>
</dbReference>
<evidence type="ECO:0000256" key="1">
    <source>
        <dbReference type="ARBA" id="ARBA00012452"/>
    </source>
</evidence>
<dbReference type="InterPro" id="IPR036249">
    <property type="entry name" value="Thioredoxin-like_sf"/>
</dbReference>